<gene>
    <name evidence="9" type="ORF">HGA15_07130</name>
</gene>
<dbReference type="PROSITE" id="PS50850">
    <property type="entry name" value="MFS"/>
    <property type="match status" value="1"/>
</dbReference>
<sequence>MSSPPKAPERIGVFATLRSTPAPVRYLLSGSMVNQLGAFVQGFLVLYLAQHGYSLSQAGIALTVYSAGAVAGTMAWGEFTHRLGPRTTIVTGMIASAGILAVIPVVSTTGRLPPLLGVIALAGFAGPSYRPAAAVMLSELMPAEHRVMAFSMQRIAFNIGAAVSPLIAGVLILVDWNLLFWFDAITAVLFAVIAARMLPATPAAACTEATEPVPHSGARAILRDRHFLLFLISMLITAVIWVQIFSTLPLSMAAQGYSTAFYSVILTIGSAVLVLFELKITTYVKDWDPGTAAVIGAVGLGLGLTGYALGGYGGATIVVASVVIVAGLMILGPTTFAYPSTFPPAVRARYIAAHQTTFGLGQALGPTVGVLTWTTVGAGIWPICGALGLLAALFAWKGLRPVLDSR</sequence>
<comment type="subcellular location">
    <subcellularLocation>
        <location evidence="1">Cell membrane</location>
        <topology evidence="1">Multi-pass membrane protein</topology>
    </subcellularLocation>
</comment>
<evidence type="ECO:0000256" key="2">
    <source>
        <dbReference type="ARBA" id="ARBA00022448"/>
    </source>
</evidence>
<dbReference type="Pfam" id="PF07690">
    <property type="entry name" value="MFS_1"/>
    <property type="match status" value="1"/>
</dbReference>
<evidence type="ECO:0000256" key="4">
    <source>
        <dbReference type="ARBA" id="ARBA00022692"/>
    </source>
</evidence>
<dbReference type="SUPFAM" id="SSF103473">
    <property type="entry name" value="MFS general substrate transporter"/>
    <property type="match status" value="1"/>
</dbReference>
<dbReference type="InterPro" id="IPR011701">
    <property type="entry name" value="MFS"/>
</dbReference>
<evidence type="ECO:0000256" key="7">
    <source>
        <dbReference type="SAM" id="Phobius"/>
    </source>
</evidence>
<dbReference type="PANTHER" id="PTHR23517:SF2">
    <property type="entry name" value="MULTIDRUG RESISTANCE PROTEIN MDTH"/>
    <property type="match status" value="1"/>
</dbReference>
<feature type="domain" description="Major facilitator superfamily (MFS) profile" evidence="8">
    <location>
        <begin position="23"/>
        <end position="403"/>
    </location>
</feature>
<feature type="transmembrane region" description="Helical" evidence="7">
    <location>
        <begin position="379"/>
        <end position="396"/>
    </location>
</feature>
<evidence type="ECO:0000256" key="6">
    <source>
        <dbReference type="ARBA" id="ARBA00023136"/>
    </source>
</evidence>
<keyword evidence="10" id="KW-1185">Reference proteome</keyword>
<reference evidence="9 10" key="1">
    <citation type="submission" date="2020-04" db="EMBL/GenBank/DDBJ databases">
        <title>MicrobeNet Type strains.</title>
        <authorList>
            <person name="Nicholson A.C."/>
        </authorList>
    </citation>
    <scope>NUCLEOTIDE SEQUENCE [LARGE SCALE GENOMIC DNA]</scope>
    <source>
        <strain evidence="9 10">JCM 3332</strain>
    </source>
</reference>
<dbReference type="InterPro" id="IPR036259">
    <property type="entry name" value="MFS_trans_sf"/>
</dbReference>
<dbReference type="PANTHER" id="PTHR23517">
    <property type="entry name" value="RESISTANCE PROTEIN MDTM, PUTATIVE-RELATED-RELATED"/>
    <property type="match status" value="1"/>
</dbReference>
<accession>A0A846YBJ1</accession>
<dbReference type="InterPro" id="IPR050171">
    <property type="entry name" value="MFS_Transporters"/>
</dbReference>
<evidence type="ECO:0000313" key="10">
    <source>
        <dbReference type="Proteomes" id="UP000570678"/>
    </source>
</evidence>
<feature type="transmembrane region" description="Helical" evidence="7">
    <location>
        <begin position="315"/>
        <end position="338"/>
    </location>
</feature>
<feature type="transmembrane region" description="Helical" evidence="7">
    <location>
        <begin position="290"/>
        <end position="309"/>
    </location>
</feature>
<feature type="transmembrane region" description="Helical" evidence="7">
    <location>
        <begin position="26"/>
        <end position="49"/>
    </location>
</feature>
<feature type="transmembrane region" description="Helical" evidence="7">
    <location>
        <begin position="350"/>
        <end position="373"/>
    </location>
</feature>
<dbReference type="AlphaFoldDB" id="A0A846YBJ1"/>
<feature type="transmembrane region" description="Helical" evidence="7">
    <location>
        <begin position="88"/>
        <end position="106"/>
    </location>
</feature>
<dbReference type="InterPro" id="IPR020846">
    <property type="entry name" value="MFS_dom"/>
</dbReference>
<evidence type="ECO:0000259" key="8">
    <source>
        <dbReference type="PROSITE" id="PS50850"/>
    </source>
</evidence>
<name>A0A846YBJ1_9NOCA</name>
<dbReference type="EMBL" id="JAAXOT010000003">
    <property type="protein sequence ID" value="NKY55935.1"/>
    <property type="molecule type" value="Genomic_DNA"/>
</dbReference>
<feature type="transmembrane region" description="Helical" evidence="7">
    <location>
        <begin position="180"/>
        <end position="198"/>
    </location>
</feature>
<proteinExistence type="predicted"/>
<keyword evidence="3" id="KW-1003">Cell membrane</keyword>
<dbReference type="Gene3D" id="1.20.1250.20">
    <property type="entry name" value="MFS general substrate transporter like domains"/>
    <property type="match status" value="2"/>
</dbReference>
<protein>
    <submittedName>
        <fullName evidence="9">MFS transporter</fullName>
    </submittedName>
</protein>
<dbReference type="GO" id="GO:0005886">
    <property type="term" value="C:plasma membrane"/>
    <property type="evidence" value="ECO:0007669"/>
    <property type="project" value="UniProtKB-SubCell"/>
</dbReference>
<feature type="transmembrane region" description="Helical" evidence="7">
    <location>
        <begin position="55"/>
        <end position="76"/>
    </location>
</feature>
<dbReference type="RefSeq" id="WP_062972491.1">
    <property type="nucleotide sequence ID" value="NZ_JAAXOT010000003.1"/>
</dbReference>
<feature type="transmembrane region" description="Helical" evidence="7">
    <location>
        <begin position="227"/>
        <end position="248"/>
    </location>
</feature>
<feature type="transmembrane region" description="Helical" evidence="7">
    <location>
        <begin position="260"/>
        <end position="278"/>
    </location>
</feature>
<keyword evidence="2" id="KW-0813">Transport</keyword>
<evidence type="ECO:0000256" key="3">
    <source>
        <dbReference type="ARBA" id="ARBA00022475"/>
    </source>
</evidence>
<dbReference type="Proteomes" id="UP000570678">
    <property type="component" value="Unassembled WGS sequence"/>
</dbReference>
<evidence type="ECO:0000256" key="1">
    <source>
        <dbReference type="ARBA" id="ARBA00004651"/>
    </source>
</evidence>
<keyword evidence="5 7" id="KW-1133">Transmembrane helix</keyword>
<keyword evidence="6 7" id="KW-0472">Membrane</keyword>
<dbReference type="GO" id="GO:0022857">
    <property type="term" value="F:transmembrane transporter activity"/>
    <property type="evidence" value="ECO:0007669"/>
    <property type="project" value="InterPro"/>
</dbReference>
<feature type="transmembrane region" description="Helical" evidence="7">
    <location>
        <begin position="155"/>
        <end position="174"/>
    </location>
</feature>
<keyword evidence="4 7" id="KW-0812">Transmembrane</keyword>
<evidence type="ECO:0000256" key="5">
    <source>
        <dbReference type="ARBA" id="ARBA00022989"/>
    </source>
</evidence>
<evidence type="ECO:0000313" key="9">
    <source>
        <dbReference type="EMBL" id="NKY55935.1"/>
    </source>
</evidence>
<organism evidence="9 10">
    <name type="scientific">Nocardia flavorosea</name>
    <dbReference type="NCBI Taxonomy" id="53429"/>
    <lineage>
        <taxon>Bacteria</taxon>
        <taxon>Bacillati</taxon>
        <taxon>Actinomycetota</taxon>
        <taxon>Actinomycetes</taxon>
        <taxon>Mycobacteriales</taxon>
        <taxon>Nocardiaceae</taxon>
        <taxon>Nocardia</taxon>
    </lineage>
</organism>
<comment type="caution">
    <text evidence="9">The sequence shown here is derived from an EMBL/GenBank/DDBJ whole genome shotgun (WGS) entry which is preliminary data.</text>
</comment>